<evidence type="ECO:0000313" key="2">
    <source>
        <dbReference type="EMBL" id="OBR95175.1"/>
    </source>
</evidence>
<proteinExistence type="predicted"/>
<organism evidence="1 3">
    <name type="scientific">Clostridium coskatii</name>
    <dbReference type="NCBI Taxonomy" id="1705578"/>
    <lineage>
        <taxon>Bacteria</taxon>
        <taxon>Bacillati</taxon>
        <taxon>Bacillota</taxon>
        <taxon>Clostridia</taxon>
        <taxon>Eubacteriales</taxon>
        <taxon>Clostridiaceae</taxon>
        <taxon>Clostridium</taxon>
    </lineage>
</organism>
<dbReference type="EMBL" id="LITQ01000009">
    <property type="protein sequence ID" value="OAA93847.1"/>
    <property type="molecule type" value="Genomic_DNA"/>
</dbReference>
<reference evidence="2 4" key="2">
    <citation type="journal article" date="2016" name="Front. Microbiol.">
        <title>Industrial Acetogenic Biocatalysts: A Comparative Metabolic and Genomic Analysis.</title>
        <authorList>
            <person name="Bengelsdorf F."/>
            <person name="Poehlein A."/>
            <person name="Sonja S."/>
            <person name="Erz C."/>
            <person name="Hummel T."/>
            <person name="Hoffmeister S."/>
            <person name="Daniel R."/>
            <person name="Durre P."/>
        </authorList>
    </citation>
    <scope>NUCLEOTIDE SEQUENCE [LARGE SCALE GENOMIC DNA]</scope>
    <source>
        <strain evidence="2 4">PTA-10522</strain>
    </source>
</reference>
<reference evidence="1 3" key="1">
    <citation type="journal article" date="2015" name="Biotechnol. Bioeng.">
        <title>Genome sequence and phenotypic characterization of Caulobacter segnis.</title>
        <authorList>
            <person name="Patel S."/>
            <person name="Fletcher B."/>
            <person name="Scott D.C."/>
            <person name="Ely B."/>
        </authorList>
    </citation>
    <scope>NUCLEOTIDE SEQUENCE [LARGE SCALE GENOMIC DNA]</scope>
    <source>
        <strain evidence="1 3">PS02</strain>
    </source>
</reference>
<dbReference type="PANTHER" id="PTHR30087:SF1">
    <property type="entry name" value="HYPOTHETICAL CYTOSOLIC PROTEIN"/>
    <property type="match status" value="1"/>
</dbReference>
<dbReference type="Proteomes" id="UP000093694">
    <property type="component" value="Unassembled WGS sequence"/>
</dbReference>
<sequence>MKKKILVSACLLGHKVRYDNGNVTCNDPRFLKWSEEGRFVYICPEVAGGLPTPRPDSQIRGKRVVTGAGDDVTKEYEKGAQAALKLAKDNNVALAIMKQDSPSCGSLYVYDGTFTDTKKLGEGRAVALLRQNGIKVFGEDQLDDVEKELKKINIL</sequence>
<gene>
    <name evidence="2" type="ORF">CLCOS_14990</name>
    <name evidence="1" type="ORF">WX73_03757</name>
</gene>
<evidence type="ECO:0000313" key="1">
    <source>
        <dbReference type="EMBL" id="OAA93847.1"/>
    </source>
</evidence>
<evidence type="ECO:0000313" key="4">
    <source>
        <dbReference type="Proteomes" id="UP000093694"/>
    </source>
</evidence>
<name>A0A166TLR3_9CLOT</name>
<evidence type="ECO:0000313" key="3">
    <source>
        <dbReference type="Proteomes" id="UP000077384"/>
    </source>
</evidence>
<keyword evidence="4" id="KW-1185">Reference proteome</keyword>
<dbReference type="PATRIC" id="fig|1705578.3.peg.3828"/>
<dbReference type="EMBL" id="LROR01000038">
    <property type="protein sequence ID" value="OBR95175.1"/>
    <property type="molecule type" value="Genomic_DNA"/>
</dbReference>
<dbReference type="AlphaFoldDB" id="A0A166TLR3"/>
<dbReference type="Proteomes" id="UP000077384">
    <property type="component" value="Unassembled WGS sequence"/>
</dbReference>
<dbReference type="PANTHER" id="PTHR30087">
    <property type="entry name" value="INNER MEMBRANE PROTEIN"/>
    <property type="match status" value="1"/>
</dbReference>
<dbReference type="InterPro" id="IPR007553">
    <property type="entry name" value="2-thiour_desulf"/>
</dbReference>
<comment type="caution">
    <text evidence="1">The sequence shown here is derived from an EMBL/GenBank/DDBJ whole genome shotgun (WGS) entry which is preliminary data.</text>
</comment>
<dbReference type="RefSeq" id="WP_242866894.1">
    <property type="nucleotide sequence ID" value="NZ_LITQ01000009.1"/>
</dbReference>
<accession>A0A166TLR3</accession>
<protein>
    <submittedName>
        <fullName evidence="1">Uncharacterized protein</fullName>
    </submittedName>
</protein>
<dbReference type="Pfam" id="PF04463">
    <property type="entry name" value="2-thiour_desulf"/>
    <property type="match status" value="1"/>
</dbReference>